<accession>A0AAV4DGQ8</accession>
<sequence length="210" mass="23536">MSKAYWEWKSHKAVDGNKSPTAKSSFCTRTDYRDKNPFWKINFKFAVNVNKVMIYNAFEPSQKGNLRGFNLLAIDDNSNIILNYTENSTRNTSLPIGKDGADVYSVVEKGLTGTPIRSFQLTTGIQSKMINMCEFEVFGGPAKSIYSPKPLVYSAYFNGVPRFSSTRSSKFDMYRENSQAPGAVSLTYSEKILKTPGAVSLTCTEKILKH</sequence>
<evidence type="ECO:0000313" key="2">
    <source>
        <dbReference type="Proteomes" id="UP000735302"/>
    </source>
</evidence>
<name>A0AAV4DGQ8_9GAST</name>
<dbReference type="InterPro" id="IPR008979">
    <property type="entry name" value="Galactose-bd-like_sf"/>
</dbReference>
<protein>
    <recommendedName>
        <fullName evidence="3">C2 domain-containing protein</fullName>
    </recommendedName>
</protein>
<dbReference type="EMBL" id="BLXT01007882">
    <property type="protein sequence ID" value="GFO43408.1"/>
    <property type="molecule type" value="Genomic_DNA"/>
</dbReference>
<organism evidence="1 2">
    <name type="scientific">Plakobranchus ocellatus</name>
    <dbReference type="NCBI Taxonomy" id="259542"/>
    <lineage>
        <taxon>Eukaryota</taxon>
        <taxon>Metazoa</taxon>
        <taxon>Spiralia</taxon>
        <taxon>Lophotrochozoa</taxon>
        <taxon>Mollusca</taxon>
        <taxon>Gastropoda</taxon>
        <taxon>Heterobranchia</taxon>
        <taxon>Euthyneura</taxon>
        <taxon>Panpulmonata</taxon>
        <taxon>Sacoglossa</taxon>
        <taxon>Placobranchoidea</taxon>
        <taxon>Plakobranchidae</taxon>
        <taxon>Plakobranchus</taxon>
    </lineage>
</organism>
<dbReference type="Pfam" id="PF22633">
    <property type="entry name" value="F5_F8_type_C_2"/>
    <property type="match status" value="1"/>
</dbReference>
<evidence type="ECO:0008006" key="3">
    <source>
        <dbReference type="Google" id="ProtNLM"/>
    </source>
</evidence>
<gene>
    <name evidence="1" type="ORF">PoB_006991300</name>
</gene>
<dbReference type="Proteomes" id="UP000735302">
    <property type="component" value="Unassembled WGS sequence"/>
</dbReference>
<proteinExistence type="predicted"/>
<keyword evidence="2" id="KW-1185">Reference proteome</keyword>
<dbReference type="Gene3D" id="2.60.120.260">
    <property type="entry name" value="Galactose-binding domain-like"/>
    <property type="match status" value="1"/>
</dbReference>
<reference evidence="1 2" key="1">
    <citation type="journal article" date="2021" name="Elife">
        <title>Chloroplast acquisition without the gene transfer in kleptoplastic sea slugs, Plakobranchus ocellatus.</title>
        <authorList>
            <person name="Maeda T."/>
            <person name="Takahashi S."/>
            <person name="Yoshida T."/>
            <person name="Shimamura S."/>
            <person name="Takaki Y."/>
            <person name="Nagai Y."/>
            <person name="Toyoda A."/>
            <person name="Suzuki Y."/>
            <person name="Arimoto A."/>
            <person name="Ishii H."/>
            <person name="Satoh N."/>
            <person name="Nishiyama T."/>
            <person name="Hasebe M."/>
            <person name="Maruyama T."/>
            <person name="Minagawa J."/>
            <person name="Obokata J."/>
            <person name="Shigenobu S."/>
        </authorList>
    </citation>
    <scope>NUCLEOTIDE SEQUENCE [LARGE SCALE GENOMIC DNA]</scope>
</reference>
<evidence type="ECO:0000313" key="1">
    <source>
        <dbReference type="EMBL" id="GFO43408.1"/>
    </source>
</evidence>
<dbReference type="SUPFAM" id="SSF49785">
    <property type="entry name" value="Galactose-binding domain-like"/>
    <property type="match status" value="1"/>
</dbReference>
<comment type="caution">
    <text evidence="1">The sequence shown here is derived from an EMBL/GenBank/DDBJ whole genome shotgun (WGS) entry which is preliminary data.</text>
</comment>
<dbReference type="AlphaFoldDB" id="A0AAV4DGQ8"/>